<dbReference type="AlphaFoldDB" id="A0A6C0DX94"/>
<organism evidence="12">
    <name type="scientific">viral metagenome</name>
    <dbReference type="NCBI Taxonomy" id="1070528"/>
    <lineage>
        <taxon>unclassified sequences</taxon>
        <taxon>metagenomes</taxon>
        <taxon>organismal metagenomes</taxon>
    </lineage>
</organism>
<feature type="transmembrane region" description="Helical" evidence="11">
    <location>
        <begin position="188"/>
        <end position="206"/>
    </location>
</feature>
<evidence type="ECO:0000256" key="2">
    <source>
        <dbReference type="ARBA" id="ARBA00008130"/>
    </source>
</evidence>
<dbReference type="PROSITE" id="PS00950">
    <property type="entry name" value="BACTERIAL_OPSIN_1"/>
    <property type="match status" value="1"/>
</dbReference>
<dbReference type="SMART" id="SM01021">
    <property type="entry name" value="Bac_rhodopsin"/>
    <property type="match status" value="1"/>
</dbReference>
<keyword evidence="8" id="KW-0157">Chromophore</keyword>
<evidence type="ECO:0000256" key="3">
    <source>
        <dbReference type="ARBA" id="ARBA00022543"/>
    </source>
</evidence>
<reference evidence="12" key="1">
    <citation type="journal article" date="2020" name="Nature">
        <title>Giant virus diversity and host interactions through global metagenomics.</title>
        <authorList>
            <person name="Schulz F."/>
            <person name="Roux S."/>
            <person name="Paez-Espino D."/>
            <person name="Jungbluth S."/>
            <person name="Walsh D.A."/>
            <person name="Denef V.J."/>
            <person name="McMahon K.D."/>
            <person name="Konstantinidis K.T."/>
            <person name="Eloe-Fadrosh E.A."/>
            <person name="Kyrpides N.C."/>
            <person name="Woyke T."/>
        </authorList>
    </citation>
    <scope>NUCLEOTIDE SEQUENCE</scope>
    <source>
        <strain evidence="12">GVMAG-M-3300023174-75</strain>
    </source>
</reference>
<evidence type="ECO:0008006" key="13">
    <source>
        <dbReference type="Google" id="ProtNLM"/>
    </source>
</evidence>
<dbReference type="InterPro" id="IPR001425">
    <property type="entry name" value="Arc/bac/fun_rhodopsins"/>
</dbReference>
<keyword evidence="7 11" id="KW-1133">Transmembrane helix</keyword>
<evidence type="ECO:0000313" key="12">
    <source>
        <dbReference type="EMBL" id="QHT21108.1"/>
    </source>
</evidence>
<comment type="subcellular location">
    <subcellularLocation>
        <location evidence="1">Membrane</location>
        <topology evidence="1">Multi-pass membrane protein</topology>
    </subcellularLocation>
</comment>
<proteinExistence type="inferred from homology"/>
<evidence type="ECO:0000256" key="5">
    <source>
        <dbReference type="ARBA" id="ARBA00022692"/>
    </source>
</evidence>
<keyword evidence="3" id="KW-0600">Photoreceptor protein</keyword>
<keyword evidence="4" id="KW-0716">Sensory transduction</keyword>
<dbReference type="GO" id="GO:0005216">
    <property type="term" value="F:monoatomic ion channel activity"/>
    <property type="evidence" value="ECO:0007669"/>
    <property type="project" value="InterPro"/>
</dbReference>
<evidence type="ECO:0000256" key="8">
    <source>
        <dbReference type="ARBA" id="ARBA00022991"/>
    </source>
</evidence>
<keyword evidence="5 11" id="KW-0812">Transmembrane</keyword>
<feature type="transmembrane region" description="Helical" evidence="11">
    <location>
        <begin position="212"/>
        <end position="234"/>
    </location>
</feature>
<evidence type="ECO:0000256" key="9">
    <source>
        <dbReference type="ARBA" id="ARBA00023136"/>
    </source>
</evidence>
<feature type="transmembrane region" description="Helical" evidence="11">
    <location>
        <begin position="12"/>
        <end position="29"/>
    </location>
</feature>
<dbReference type="Pfam" id="PF01036">
    <property type="entry name" value="Bac_rhodopsin"/>
    <property type="match status" value="1"/>
</dbReference>
<evidence type="ECO:0000256" key="11">
    <source>
        <dbReference type="SAM" id="Phobius"/>
    </source>
</evidence>
<name>A0A6C0DX94_9ZZZZ</name>
<keyword evidence="10" id="KW-0675">Receptor</keyword>
<keyword evidence="6" id="KW-0681">Retinal protein</keyword>
<dbReference type="GO" id="GO:0007602">
    <property type="term" value="P:phototransduction"/>
    <property type="evidence" value="ECO:0007669"/>
    <property type="project" value="UniProtKB-KW"/>
</dbReference>
<evidence type="ECO:0000256" key="4">
    <source>
        <dbReference type="ARBA" id="ARBA00022606"/>
    </source>
</evidence>
<dbReference type="EMBL" id="MN739685">
    <property type="protein sequence ID" value="QHT21108.1"/>
    <property type="molecule type" value="Genomic_DNA"/>
</dbReference>
<dbReference type="GO" id="GO:0016020">
    <property type="term" value="C:membrane"/>
    <property type="evidence" value="ECO:0007669"/>
    <property type="project" value="UniProtKB-SubCell"/>
</dbReference>
<dbReference type="SUPFAM" id="SSF81321">
    <property type="entry name" value="Family A G protein-coupled receptor-like"/>
    <property type="match status" value="1"/>
</dbReference>
<evidence type="ECO:0000256" key="7">
    <source>
        <dbReference type="ARBA" id="ARBA00022989"/>
    </source>
</evidence>
<feature type="transmembrane region" description="Helical" evidence="11">
    <location>
        <begin position="102"/>
        <end position="120"/>
    </location>
</feature>
<dbReference type="Gene3D" id="1.20.1070.10">
    <property type="entry name" value="Rhodopsin 7-helix transmembrane proteins"/>
    <property type="match status" value="1"/>
</dbReference>
<evidence type="ECO:0000256" key="10">
    <source>
        <dbReference type="ARBA" id="ARBA00023170"/>
    </source>
</evidence>
<dbReference type="InterPro" id="IPR018229">
    <property type="entry name" value="Rhodopsin_retinal_BS"/>
</dbReference>
<comment type="similarity">
    <text evidence="2">Belongs to the archaeal/bacterial/fungal opsin family.</text>
</comment>
<sequence length="240" mass="27994">MQIISVKNSFYFTYVFLITTGTITFIEALRNPIPQIRHIMNLETCISIVAGYFYSLFIEVINKSEEESTIVQESKNSHELDTSKHDLELPIEKINNMRYSDWIISTPLMLLVLCLVLGYENNIGVHFLSFALILFFNFLMLGFGYVGEVDLLNRTLANFIGFIFFFLTYGTIWKLFMTGSKVTKQSKIIFFLYLGLWSLYGVFYQTNEKTKMIGYNTLDLLAKAFIGIFFWLYLTKIVRF</sequence>
<evidence type="ECO:0000256" key="1">
    <source>
        <dbReference type="ARBA" id="ARBA00004141"/>
    </source>
</evidence>
<evidence type="ECO:0000256" key="6">
    <source>
        <dbReference type="ARBA" id="ARBA00022925"/>
    </source>
</evidence>
<feature type="transmembrane region" description="Helical" evidence="11">
    <location>
        <begin position="159"/>
        <end position="176"/>
    </location>
</feature>
<dbReference type="GO" id="GO:0009881">
    <property type="term" value="F:photoreceptor activity"/>
    <property type="evidence" value="ECO:0007669"/>
    <property type="project" value="UniProtKB-KW"/>
</dbReference>
<feature type="transmembrane region" description="Helical" evidence="11">
    <location>
        <begin position="127"/>
        <end position="147"/>
    </location>
</feature>
<accession>A0A6C0DX94</accession>
<protein>
    <recommendedName>
        <fullName evidence="13">Bacteriorhodopsin-like protein</fullName>
    </recommendedName>
</protein>
<keyword evidence="9 11" id="KW-0472">Membrane</keyword>
<dbReference type="PRINTS" id="PR00251">
    <property type="entry name" value="BACTRLOPSIN"/>
</dbReference>